<evidence type="ECO:0000313" key="2">
    <source>
        <dbReference type="Proteomes" id="UP000278807"/>
    </source>
</evidence>
<reference evidence="1 2" key="2">
    <citation type="submission" date="2018-11" db="EMBL/GenBank/DDBJ databases">
        <authorList>
            <consortium name="Pathogen Informatics"/>
        </authorList>
    </citation>
    <scope>NUCLEOTIDE SEQUENCE [LARGE SCALE GENOMIC DNA]</scope>
</reference>
<evidence type="ECO:0000313" key="3">
    <source>
        <dbReference type="WBParaSite" id="HNAJ_0000839701-mRNA-1"/>
    </source>
</evidence>
<dbReference type="WBParaSite" id="HNAJ_0000839701-mRNA-1">
    <property type="protein sequence ID" value="HNAJ_0000839701-mRNA-1"/>
    <property type="gene ID" value="HNAJ_0000839701"/>
</dbReference>
<accession>A0A0R3TM72</accession>
<organism evidence="3">
    <name type="scientific">Rodentolepis nana</name>
    <name type="common">Dwarf tapeworm</name>
    <name type="synonym">Hymenolepis nana</name>
    <dbReference type="NCBI Taxonomy" id="102285"/>
    <lineage>
        <taxon>Eukaryota</taxon>
        <taxon>Metazoa</taxon>
        <taxon>Spiralia</taxon>
        <taxon>Lophotrochozoa</taxon>
        <taxon>Platyhelminthes</taxon>
        <taxon>Cestoda</taxon>
        <taxon>Eucestoda</taxon>
        <taxon>Cyclophyllidea</taxon>
        <taxon>Hymenolepididae</taxon>
        <taxon>Rodentolepis</taxon>
    </lineage>
</organism>
<evidence type="ECO:0000313" key="1">
    <source>
        <dbReference type="EMBL" id="VDO04332.1"/>
    </source>
</evidence>
<dbReference type="EMBL" id="UZAE01012278">
    <property type="protein sequence ID" value="VDO04332.1"/>
    <property type="molecule type" value="Genomic_DNA"/>
</dbReference>
<keyword evidence="2" id="KW-1185">Reference proteome</keyword>
<sequence>MSIRKRKPFELGKYLPNIATQRIQKLEEIKQLLLELDNRLKMENVGLRELTGISAGTNDEEAGFSDILQSFPAENKPDVALNGGSTLSPIPDTSDIHAQAPDISSGCRSTRSFLVAQYPSDSVNNTSIPFENLDTYQLPEIIDITNQTPRKPGLYGSLEPEAFLKFASDLVGDTIPSKPLGEIVLANKTQRSS</sequence>
<proteinExistence type="predicted"/>
<dbReference type="Proteomes" id="UP000278807">
    <property type="component" value="Unassembled WGS sequence"/>
</dbReference>
<dbReference type="AlphaFoldDB" id="A0A0R3TM72"/>
<dbReference type="OrthoDB" id="6273491at2759"/>
<protein>
    <submittedName>
        <fullName evidence="1 3">Uncharacterized protein</fullName>
    </submittedName>
</protein>
<name>A0A0R3TM72_RODNA</name>
<gene>
    <name evidence="1" type="ORF">HNAJ_LOCUS8393</name>
</gene>
<reference evidence="3" key="1">
    <citation type="submission" date="2017-02" db="UniProtKB">
        <authorList>
            <consortium name="WormBaseParasite"/>
        </authorList>
    </citation>
    <scope>IDENTIFICATION</scope>
</reference>